<dbReference type="SUPFAM" id="SSF54637">
    <property type="entry name" value="Thioesterase/thiol ester dehydrase-isomerase"/>
    <property type="match status" value="2"/>
</dbReference>
<sequence>MTELWNDLLTCLDLTPAADSAPDPADARTGNVVLEGANQRLEYHRLFGGQLLGQFVRAAQLTCPEKSIKSLHTVFAREGRADEPVRYEVTRQHEGRSFGTLTIVARQTKGVLATASVSMHAPENGPERQSFPPVPSLLPEESRVDFSLIPWETRASSDLNDLGTAAPEFDMWMRTPTVDEALAPALTSYATDLHLIGTALLAVDGYCQTGNGTAFTSAVTSHNLWFHRPFRTEDWLLLRHRSPLIANGRCFGRGDVFTEQGDLVASFAQEALLRLPAEVV</sequence>
<dbReference type="Pfam" id="PF13622">
    <property type="entry name" value="4HBT_3"/>
    <property type="match status" value="1"/>
</dbReference>
<dbReference type="PANTHER" id="PTHR11066:SF34">
    <property type="entry name" value="ACYL-COENZYME A THIOESTERASE 8"/>
    <property type="match status" value="1"/>
</dbReference>
<dbReference type="Proteomes" id="UP001336020">
    <property type="component" value="Unassembled WGS sequence"/>
</dbReference>
<dbReference type="EMBL" id="JAUTXY010000002">
    <property type="protein sequence ID" value="MEE2056850.1"/>
    <property type="molecule type" value="Genomic_DNA"/>
</dbReference>
<evidence type="ECO:0000256" key="1">
    <source>
        <dbReference type="ARBA" id="ARBA00006538"/>
    </source>
</evidence>
<organism evidence="5 6">
    <name type="scientific">Rhodococcus artemisiae</name>
    <dbReference type="NCBI Taxonomy" id="714159"/>
    <lineage>
        <taxon>Bacteria</taxon>
        <taxon>Bacillati</taxon>
        <taxon>Actinomycetota</taxon>
        <taxon>Actinomycetes</taxon>
        <taxon>Mycobacteriales</taxon>
        <taxon>Nocardiaceae</taxon>
        <taxon>Rhodococcus</taxon>
    </lineage>
</organism>
<evidence type="ECO:0000259" key="3">
    <source>
        <dbReference type="Pfam" id="PF13622"/>
    </source>
</evidence>
<dbReference type="RefSeq" id="WP_330132127.1">
    <property type="nucleotide sequence ID" value="NZ_JAUTXY010000002.1"/>
</dbReference>
<dbReference type="InterPro" id="IPR042171">
    <property type="entry name" value="Acyl-CoA_hotdog"/>
</dbReference>
<dbReference type="Gene3D" id="2.40.160.210">
    <property type="entry name" value="Acyl-CoA thioesterase, double hotdog domain"/>
    <property type="match status" value="1"/>
</dbReference>
<dbReference type="InterPro" id="IPR029069">
    <property type="entry name" value="HotDog_dom_sf"/>
</dbReference>
<dbReference type="Pfam" id="PF20789">
    <property type="entry name" value="4HBT_3C"/>
    <property type="match status" value="1"/>
</dbReference>
<dbReference type="InterPro" id="IPR003703">
    <property type="entry name" value="Acyl_CoA_thio"/>
</dbReference>
<gene>
    <name evidence="5" type="ORF">Q7514_04835</name>
</gene>
<keyword evidence="6" id="KW-1185">Reference proteome</keyword>
<evidence type="ECO:0000313" key="5">
    <source>
        <dbReference type="EMBL" id="MEE2056850.1"/>
    </source>
</evidence>
<comment type="caution">
    <text evidence="5">The sequence shown here is derived from an EMBL/GenBank/DDBJ whole genome shotgun (WGS) entry which is preliminary data.</text>
</comment>
<dbReference type="CDD" id="cd03445">
    <property type="entry name" value="Thioesterase_II_repeat2"/>
    <property type="match status" value="1"/>
</dbReference>
<feature type="domain" description="Acyl-CoA thioesterase-like N-terminal HotDog" evidence="3">
    <location>
        <begin position="45"/>
        <end position="119"/>
    </location>
</feature>
<evidence type="ECO:0000256" key="2">
    <source>
        <dbReference type="ARBA" id="ARBA00022801"/>
    </source>
</evidence>
<evidence type="ECO:0000259" key="4">
    <source>
        <dbReference type="Pfam" id="PF20789"/>
    </source>
</evidence>
<dbReference type="InterPro" id="IPR049450">
    <property type="entry name" value="ACOT8-like_C"/>
</dbReference>
<feature type="domain" description="Acyl-CoA thioesterase-like C-terminal" evidence="4">
    <location>
        <begin position="154"/>
        <end position="272"/>
    </location>
</feature>
<evidence type="ECO:0000313" key="6">
    <source>
        <dbReference type="Proteomes" id="UP001336020"/>
    </source>
</evidence>
<reference evidence="5 6" key="1">
    <citation type="submission" date="2023-07" db="EMBL/GenBank/DDBJ databases">
        <authorList>
            <person name="Girao M."/>
            <person name="Carvalho M.F."/>
        </authorList>
    </citation>
    <scope>NUCLEOTIDE SEQUENCE [LARGE SCALE GENOMIC DNA]</scope>
    <source>
        <strain evidence="5 6">YIM65754</strain>
    </source>
</reference>
<proteinExistence type="inferred from homology"/>
<dbReference type="InterPro" id="IPR049449">
    <property type="entry name" value="TesB_ACOT8-like_N"/>
</dbReference>
<protein>
    <submittedName>
        <fullName evidence="5">Thioesterase family protein</fullName>
    </submittedName>
</protein>
<accession>A0ABU7L5L9</accession>
<dbReference type="CDD" id="cd03444">
    <property type="entry name" value="Thioesterase_II_repeat1"/>
    <property type="match status" value="1"/>
</dbReference>
<keyword evidence="2" id="KW-0378">Hydrolase</keyword>
<dbReference type="PANTHER" id="PTHR11066">
    <property type="entry name" value="ACYL-COA THIOESTERASE"/>
    <property type="match status" value="1"/>
</dbReference>
<name>A0ABU7L5L9_9NOCA</name>
<comment type="similarity">
    <text evidence="1">Belongs to the C/M/P thioester hydrolase family.</text>
</comment>